<dbReference type="GO" id="GO:0016020">
    <property type="term" value="C:membrane"/>
    <property type="evidence" value="ECO:0007669"/>
    <property type="project" value="InterPro"/>
</dbReference>
<dbReference type="CDD" id="cd16894">
    <property type="entry name" value="MltD-like"/>
    <property type="match status" value="1"/>
</dbReference>
<dbReference type="Pfam" id="PF01464">
    <property type="entry name" value="SLT"/>
    <property type="match status" value="1"/>
</dbReference>
<dbReference type="InterPro" id="IPR000189">
    <property type="entry name" value="Transglyc_AS"/>
</dbReference>
<dbReference type="STRING" id="1499966.U14_00899"/>
<evidence type="ECO:0000256" key="1">
    <source>
        <dbReference type="ARBA" id="ARBA00007734"/>
    </source>
</evidence>
<keyword evidence="6" id="KW-1185">Reference proteome</keyword>
<comment type="similarity">
    <text evidence="1">Belongs to the transglycosylase Slt family.</text>
</comment>
<sequence>MHRRYGHACALILTVSVFALSSCSLSQVLNPPTEISRSQLPVEPVYIQQQRGTAIYYPKGAQPVMSAQSQGVSIQGGGDTRLAYTQSAGESLGMQVQSSLAEAEALVASGETRMQEGNVREAVLEFERARILIEQELDPALAQIQSQSQIQGGVSILSTSQIQGVSGERTELVGRINEAYDARGAGDMQQELDKVSKLREETRYQLTPISVAPSSNSINSRLIPVTRPSQPQQITPTSPTDQSWNWQDEFSGEVERNIRIFQQRQADFERCLQRANQYFPQVASILRSYGVPPEIGYIALIESGFQPNAASSSGRAGLWQLSVAQARQYGLSTSAGRDQRFSIEASTYAFARYISSLYQRAGTWRLAVISHSPQQDYLAKLIAAMAIAGDPQAYGFNVYTPNLSGYTDTSWTQGWSGGQSSQFPAVQSHQPEMLEPPSATLY</sequence>
<dbReference type="GO" id="GO:0000270">
    <property type="term" value="P:peptidoglycan metabolic process"/>
    <property type="evidence" value="ECO:0007669"/>
    <property type="project" value="InterPro"/>
</dbReference>
<dbReference type="HOGENOM" id="CLU_619182_0_0_0"/>
<feature type="signal peptide" evidence="3">
    <location>
        <begin position="1"/>
        <end position="21"/>
    </location>
</feature>
<protein>
    <submittedName>
        <fullName evidence="5">Transglycosylase SLT domain-containing protein</fullName>
    </submittedName>
</protein>
<evidence type="ECO:0000313" key="5">
    <source>
        <dbReference type="EMBL" id="GAK49676.1"/>
    </source>
</evidence>
<evidence type="ECO:0000256" key="2">
    <source>
        <dbReference type="SAM" id="MobiDB-lite"/>
    </source>
</evidence>
<accession>A0A0S6VVC7</accession>
<proteinExistence type="inferred from homology"/>
<feature type="region of interest" description="Disordered" evidence="2">
    <location>
        <begin position="417"/>
        <end position="442"/>
    </location>
</feature>
<dbReference type="EMBL" id="DF820455">
    <property type="protein sequence ID" value="GAK49676.1"/>
    <property type="molecule type" value="Genomic_DNA"/>
</dbReference>
<name>A0A0S6VVC7_9BACT</name>
<feature type="chain" id="PRO_5006631533" evidence="3">
    <location>
        <begin position="22"/>
        <end position="442"/>
    </location>
</feature>
<dbReference type="GO" id="GO:0008933">
    <property type="term" value="F:peptidoglycan lytic transglycosylase activity"/>
    <property type="evidence" value="ECO:0007669"/>
    <property type="project" value="InterPro"/>
</dbReference>
<dbReference type="AlphaFoldDB" id="A0A0S6VVC7"/>
<reference evidence="5 6" key="1">
    <citation type="journal article" date="2015" name="PeerJ">
        <title>First genomic representation of candidate bacterial phylum KSB3 points to enhanced environmental sensing as a trigger of wastewater bulking.</title>
        <authorList>
            <person name="Sekiguchi Y."/>
            <person name="Ohashi A."/>
            <person name="Parks D.H."/>
            <person name="Yamauchi T."/>
            <person name="Tyson G.W."/>
            <person name="Hugenholtz P."/>
        </authorList>
    </citation>
    <scope>NUCLEOTIDE SEQUENCE [LARGE SCALE GENOMIC DNA]</scope>
</reference>
<dbReference type="SUPFAM" id="SSF53955">
    <property type="entry name" value="Lysozyme-like"/>
    <property type="match status" value="1"/>
</dbReference>
<dbReference type="Gene3D" id="1.10.530.10">
    <property type="match status" value="1"/>
</dbReference>
<evidence type="ECO:0000256" key="3">
    <source>
        <dbReference type="SAM" id="SignalP"/>
    </source>
</evidence>
<feature type="domain" description="Transglycosylase SLT" evidence="4">
    <location>
        <begin position="291"/>
        <end position="370"/>
    </location>
</feature>
<evidence type="ECO:0000313" key="6">
    <source>
        <dbReference type="Proteomes" id="UP000030700"/>
    </source>
</evidence>
<dbReference type="InterPro" id="IPR023346">
    <property type="entry name" value="Lysozyme-like_dom_sf"/>
</dbReference>
<dbReference type="PROSITE" id="PS51257">
    <property type="entry name" value="PROKAR_LIPOPROTEIN"/>
    <property type="match status" value="1"/>
</dbReference>
<dbReference type="PROSITE" id="PS00922">
    <property type="entry name" value="TRANSGLYCOSYLASE"/>
    <property type="match status" value="1"/>
</dbReference>
<dbReference type="Proteomes" id="UP000030700">
    <property type="component" value="Unassembled WGS sequence"/>
</dbReference>
<organism evidence="5 6">
    <name type="scientific">Candidatus Moduliflexus flocculans</name>
    <dbReference type="NCBI Taxonomy" id="1499966"/>
    <lineage>
        <taxon>Bacteria</taxon>
        <taxon>Candidatus Moduliflexota</taxon>
        <taxon>Candidatus Moduliflexia</taxon>
        <taxon>Candidatus Moduliflexales</taxon>
        <taxon>Candidatus Moduliflexaceae</taxon>
    </lineage>
</organism>
<evidence type="ECO:0000259" key="4">
    <source>
        <dbReference type="Pfam" id="PF01464"/>
    </source>
</evidence>
<gene>
    <name evidence="5" type="ORF">U14_00899</name>
</gene>
<dbReference type="InterPro" id="IPR008258">
    <property type="entry name" value="Transglycosylase_SLT_dom_1"/>
</dbReference>
<keyword evidence="3" id="KW-0732">Signal</keyword>